<dbReference type="InParanoid" id="A7F0U4"/>
<dbReference type="HOGENOM" id="CLU_924901_0_0_1"/>
<sequence length="301" mass="34343">MTANFGAPEFEPNSVRADDVMGQIAARTIVIQAYYYMNKTREKPRFERVFEAPLFEALPVLYSIFNEKCHGRLENRDLIFYDPESTKTTMKRCEKIIYMEELISWRIKEKPEYEALLGWSSKRLWTYTHCLVRFLSKKPLPYTSYMTAETNDVENVRLLAKCLGASEESDLHLRKQLVPFIKLRLALPPADVEDTKKPTKRPASPETEINVVEKKARAAIDSTADTSQLEERHTSSGPTSPKKENLAPMPEGAYIRLNESSSHCYLMNLKEVKASSHFLGGLLDDLCEGNLVGSSIFYGWG</sequence>
<name>A7F0U4_SCLS1</name>
<dbReference type="RefSeq" id="XP_001587971.1">
    <property type="nucleotide sequence ID" value="XM_001587921.1"/>
</dbReference>
<gene>
    <name evidence="2" type="ORF">SS1G_11213</name>
</gene>
<reference evidence="3" key="1">
    <citation type="journal article" date="2011" name="PLoS Genet.">
        <title>Genomic analysis of the necrotrophic fungal pathogens Sclerotinia sclerotiorum and Botrytis cinerea.</title>
        <authorList>
            <person name="Amselem J."/>
            <person name="Cuomo C.A."/>
            <person name="van Kan J.A."/>
            <person name="Viaud M."/>
            <person name="Benito E.P."/>
            <person name="Couloux A."/>
            <person name="Coutinho P.M."/>
            <person name="de Vries R.P."/>
            <person name="Dyer P.S."/>
            <person name="Fillinger S."/>
            <person name="Fournier E."/>
            <person name="Gout L."/>
            <person name="Hahn M."/>
            <person name="Kohn L."/>
            <person name="Lapalu N."/>
            <person name="Plummer K.M."/>
            <person name="Pradier J.M."/>
            <person name="Quevillon E."/>
            <person name="Sharon A."/>
            <person name="Simon A."/>
            <person name="ten Have A."/>
            <person name="Tudzynski B."/>
            <person name="Tudzynski P."/>
            <person name="Wincker P."/>
            <person name="Andrew M."/>
            <person name="Anthouard V."/>
            <person name="Beever R.E."/>
            <person name="Beffa R."/>
            <person name="Benoit I."/>
            <person name="Bouzid O."/>
            <person name="Brault B."/>
            <person name="Chen Z."/>
            <person name="Choquer M."/>
            <person name="Collemare J."/>
            <person name="Cotton P."/>
            <person name="Danchin E.G."/>
            <person name="Da Silva C."/>
            <person name="Gautier A."/>
            <person name="Giraud C."/>
            <person name="Giraud T."/>
            <person name="Gonzalez C."/>
            <person name="Grossetete S."/>
            <person name="Guldener U."/>
            <person name="Henrissat B."/>
            <person name="Howlett B.J."/>
            <person name="Kodira C."/>
            <person name="Kretschmer M."/>
            <person name="Lappartient A."/>
            <person name="Leroch M."/>
            <person name="Levis C."/>
            <person name="Mauceli E."/>
            <person name="Neuveglise C."/>
            <person name="Oeser B."/>
            <person name="Pearson M."/>
            <person name="Poulain J."/>
            <person name="Poussereau N."/>
            <person name="Quesneville H."/>
            <person name="Rascle C."/>
            <person name="Schumacher J."/>
            <person name="Segurens B."/>
            <person name="Sexton A."/>
            <person name="Silva E."/>
            <person name="Sirven C."/>
            <person name="Soanes D.M."/>
            <person name="Talbot N.J."/>
            <person name="Templeton M."/>
            <person name="Yandava C."/>
            <person name="Yarden O."/>
            <person name="Zeng Q."/>
            <person name="Rollins J.A."/>
            <person name="Lebrun M.H."/>
            <person name="Dickman M."/>
        </authorList>
    </citation>
    <scope>NUCLEOTIDE SEQUENCE [LARGE SCALE GENOMIC DNA]</scope>
    <source>
        <strain evidence="3">ATCC 18683 / 1980 / Ss-1</strain>
    </source>
</reference>
<dbReference type="Proteomes" id="UP000001312">
    <property type="component" value="Unassembled WGS sequence"/>
</dbReference>
<protein>
    <submittedName>
        <fullName evidence="2">Uncharacterized protein</fullName>
    </submittedName>
</protein>
<dbReference type="GeneID" id="5483937"/>
<dbReference type="EMBL" id="CH476637">
    <property type="protein sequence ID" value="EDN95336.1"/>
    <property type="molecule type" value="Genomic_DNA"/>
</dbReference>
<organism evidence="2 3">
    <name type="scientific">Sclerotinia sclerotiorum (strain ATCC 18683 / 1980 / Ss-1)</name>
    <name type="common">White mold</name>
    <name type="synonym">Whetzelinia sclerotiorum</name>
    <dbReference type="NCBI Taxonomy" id="665079"/>
    <lineage>
        <taxon>Eukaryota</taxon>
        <taxon>Fungi</taxon>
        <taxon>Dikarya</taxon>
        <taxon>Ascomycota</taxon>
        <taxon>Pezizomycotina</taxon>
        <taxon>Leotiomycetes</taxon>
        <taxon>Helotiales</taxon>
        <taxon>Sclerotiniaceae</taxon>
        <taxon>Sclerotinia</taxon>
    </lineage>
</organism>
<keyword evidence="3" id="KW-1185">Reference proteome</keyword>
<dbReference type="AlphaFoldDB" id="A7F0U4"/>
<evidence type="ECO:0000313" key="2">
    <source>
        <dbReference type="EMBL" id="EDN95336.1"/>
    </source>
</evidence>
<evidence type="ECO:0000313" key="3">
    <source>
        <dbReference type="Proteomes" id="UP000001312"/>
    </source>
</evidence>
<dbReference type="KEGG" id="ssl:SS1G_11213"/>
<evidence type="ECO:0000256" key="1">
    <source>
        <dbReference type="SAM" id="MobiDB-lite"/>
    </source>
</evidence>
<feature type="region of interest" description="Disordered" evidence="1">
    <location>
        <begin position="218"/>
        <end position="247"/>
    </location>
</feature>
<proteinExistence type="predicted"/>
<accession>A7F0U4</accession>